<comment type="caution">
    <text evidence="1">The sequence shown here is derived from an EMBL/GenBank/DDBJ whole genome shotgun (WGS) entry which is preliminary data.</text>
</comment>
<keyword evidence="2" id="KW-1185">Reference proteome</keyword>
<reference evidence="1" key="1">
    <citation type="submission" date="2024-09" db="EMBL/GenBank/DDBJ databases">
        <title>Draft Genome Sequences of Neofusicoccum parvum.</title>
        <authorList>
            <person name="Ashida A."/>
            <person name="Camagna M."/>
            <person name="Tanaka A."/>
            <person name="Takemoto D."/>
        </authorList>
    </citation>
    <scope>NUCLEOTIDE SEQUENCE</scope>
    <source>
        <strain evidence="1">PPO83</strain>
    </source>
</reference>
<accession>A0ACB5RRF6</accession>
<gene>
    <name evidence="1" type="primary">g9349</name>
    <name evidence="1" type="ORF">NpPPO83_00009349</name>
</gene>
<evidence type="ECO:0000313" key="2">
    <source>
        <dbReference type="Proteomes" id="UP001165186"/>
    </source>
</evidence>
<sequence>MHTTATTTSLGASSCFSASMCSLSTPAPSLRSTLISATRTLASFINPTTRRTRRSSSRSRGGATAAAAARRRRLLNPAVANPLATEEDWENQRARAALYGHECEGSETWLAVGAPEEGADEERGWEAVDGEALRRQMARSRENLLMRREDAERRRRGVRAVWV</sequence>
<organism evidence="1 2">
    <name type="scientific">Neofusicoccum parvum</name>
    <dbReference type="NCBI Taxonomy" id="310453"/>
    <lineage>
        <taxon>Eukaryota</taxon>
        <taxon>Fungi</taxon>
        <taxon>Dikarya</taxon>
        <taxon>Ascomycota</taxon>
        <taxon>Pezizomycotina</taxon>
        <taxon>Dothideomycetes</taxon>
        <taxon>Dothideomycetes incertae sedis</taxon>
        <taxon>Botryosphaeriales</taxon>
        <taxon>Botryosphaeriaceae</taxon>
        <taxon>Neofusicoccum</taxon>
    </lineage>
</organism>
<evidence type="ECO:0000313" key="1">
    <source>
        <dbReference type="EMBL" id="GME23098.1"/>
    </source>
</evidence>
<name>A0ACB5RRF6_9PEZI</name>
<dbReference type="EMBL" id="BSXG01000005">
    <property type="protein sequence ID" value="GME23098.1"/>
    <property type="molecule type" value="Genomic_DNA"/>
</dbReference>
<proteinExistence type="predicted"/>
<dbReference type="Proteomes" id="UP001165186">
    <property type="component" value="Unassembled WGS sequence"/>
</dbReference>
<protein>
    <submittedName>
        <fullName evidence="1">Uncharacterized protein</fullName>
    </submittedName>
</protein>